<keyword evidence="1" id="KW-0812">Transmembrane</keyword>
<organism evidence="2 3">
    <name type="scientific">Peribacillus frigoritolerans</name>
    <dbReference type="NCBI Taxonomy" id="450367"/>
    <lineage>
        <taxon>Bacteria</taxon>
        <taxon>Bacillati</taxon>
        <taxon>Bacillota</taxon>
        <taxon>Bacilli</taxon>
        <taxon>Bacillales</taxon>
        <taxon>Bacillaceae</taxon>
        <taxon>Peribacillus</taxon>
    </lineage>
</organism>
<keyword evidence="1" id="KW-0472">Membrane</keyword>
<dbReference type="RefSeq" id="WP_156319604.1">
    <property type="nucleotide sequence ID" value="NZ_BAAAIW010000003.1"/>
</dbReference>
<proteinExistence type="predicted"/>
<evidence type="ECO:0000313" key="3">
    <source>
        <dbReference type="Proteomes" id="UP001238973"/>
    </source>
</evidence>
<evidence type="ECO:0000256" key="1">
    <source>
        <dbReference type="SAM" id="Phobius"/>
    </source>
</evidence>
<gene>
    <name evidence="2" type="ORF">QUF85_28205</name>
</gene>
<dbReference type="AlphaFoldDB" id="A0AAJ1QTX8"/>
<feature type="transmembrane region" description="Helical" evidence="1">
    <location>
        <begin position="5"/>
        <end position="20"/>
    </location>
</feature>
<evidence type="ECO:0000313" key="2">
    <source>
        <dbReference type="EMBL" id="MDM5287149.1"/>
    </source>
</evidence>
<accession>A0AAJ1QTX8</accession>
<feature type="transmembrane region" description="Helical" evidence="1">
    <location>
        <begin position="26"/>
        <end position="44"/>
    </location>
</feature>
<dbReference type="EMBL" id="JAUCFI010000003">
    <property type="protein sequence ID" value="MDM5287149.1"/>
    <property type="molecule type" value="Genomic_DNA"/>
</dbReference>
<keyword evidence="1" id="KW-1133">Transmembrane helix</keyword>
<dbReference type="Proteomes" id="UP001238973">
    <property type="component" value="Unassembled WGS sequence"/>
</dbReference>
<name>A0AAJ1QTX8_9BACI</name>
<protein>
    <submittedName>
        <fullName evidence="2">Uncharacterized protein</fullName>
    </submittedName>
</protein>
<sequence>MNLKMIGLIIGYILAIIFLFELYEHQLGAISFFILTVVFFTAAYRQKSKKKKRNDL</sequence>
<comment type="caution">
    <text evidence="2">The sequence shown here is derived from an EMBL/GenBank/DDBJ whole genome shotgun (WGS) entry which is preliminary data.</text>
</comment>
<reference evidence="2" key="1">
    <citation type="submission" date="2023-06" db="EMBL/GenBank/DDBJ databases">
        <title>Comparative genomics of Bacillaceae isolates and their secondary metabolite potential.</title>
        <authorList>
            <person name="Song L."/>
            <person name="Nielsen L.J."/>
            <person name="Mohite O."/>
            <person name="Xu X."/>
            <person name="Weber T."/>
            <person name="Kovacs A.T."/>
        </authorList>
    </citation>
    <scope>NUCLEOTIDE SEQUENCE</scope>
    <source>
        <strain evidence="2">G1S1</strain>
    </source>
</reference>
<dbReference type="GeneID" id="72371382"/>